<proteinExistence type="predicted"/>
<evidence type="ECO:0000256" key="10">
    <source>
        <dbReference type="ARBA" id="ARBA00047776"/>
    </source>
</evidence>
<dbReference type="SUPFAM" id="SSF54862">
    <property type="entry name" value="4Fe-4S ferredoxins"/>
    <property type="match status" value="1"/>
</dbReference>
<dbReference type="InterPro" id="IPR036188">
    <property type="entry name" value="FAD/NAD-bd_sf"/>
</dbReference>
<evidence type="ECO:0000256" key="8">
    <source>
        <dbReference type="ARBA" id="ARBA00023004"/>
    </source>
</evidence>
<accession>A0ABW2RSS3</accession>
<dbReference type="InterPro" id="IPR017896">
    <property type="entry name" value="4Fe4S_Fe-S-bd"/>
</dbReference>
<gene>
    <name evidence="12" type="ORF">ACFQS9_02670</name>
</gene>
<dbReference type="Pfam" id="PF00037">
    <property type="entry name" value="Fer4"/>
    <property type="match status" value="1"/>
</dbReference>
<evidence type="ECO:0000256" key="4">
    <source>
        <dbReference type="ARBA" id="ARBA00022723"/>
    </source>
</evidence>
<keyword evidence="13" id="KW-1185">Reference proteome</keyword>
<evidence type="ECO:0000313" key="13">
    <source>
        <dbReference type="Proteomes" id="UP001596484"/>
    </source>
</evidence>
<evidence type="ECO:0000256" key="3">
    <source>
        <dbReference type="ARBA" id="ARBA00022630"/>
    </source>
</evidence>
<dbReference type="InterPro" id="IPR055275">
    <property type="entry name" value="Ferredox_Rdtase"/>
</dbReference>
<organism evidence="12 13">
    <name type="scientific">Rhodococcus daqingensis</name>
    <dbReference type="NCBI Taxonomy" id="2479363"/>
    <lineage>
        <taxon>Bacteria</taxon>
        <taxon>Bacillati</taxon>
        <taxon>Actinomycetota</taxon>
        <taxon>Actinomycetes</taxon>
        <taxon>Mycobacteriales</taxon>
        <taxon>Nocardiaceae</taxon>
        <taxon>Rhodococcus</taxon>
    </lineage>
</organism>
<evidence type="ECO:0000256" key="1">
    <source>
        <dbReference type="ARBA" id="ARBA00001974"/>
    </source>
</evidence>
<evidence type="ECO:0000256" key="2">
    <source>
        <dbReference type="ARBA" id="ARBA00013223"/>
    </source>
</evidence>
<dbReference type="SUPFAM" id="SSF51971">
    <property type="entry name" value="Nucleotide-binding domain"/>
    <property type="match status" value="2"/>
</dbReference>
<keyword evidence="8" id="KW-0408">Iron</keyword>
<evidence type="ECO:0000256" key="5">
    <source>
        <dbReference type="ARBA" id="ARBA00022827"/>
    </source>
</evidence>
<evidence type="ECO:0000313" key="12">
    <source>
        <dbReference type="EMBL" id="MFC7446785.1"/>
    </source>
</evidence>
<keyword evidence="3" id="KW-0285">Flavoprotein</keyword>
<dbReference type="PROSITE" id="PS00198">
    <property type="entry name" value="4FE4S_FER_1"/>
    <property type="match status" value="1"/>
</dbReference>
<evidence type="ECO:0000256" key="6">
    <source>
        <dbReference type="ARBA" id="ARBA00022857"/>
    </source>
</evidence>
<name>A0ABW2RSS3_9NOCA</name>
<dbReference type="EMBL" id="JBHTCS010000002">
    <property type="protein sequence ID" value="MFC7446785.1"/>
    <property type="molecule type" value="Genomic_DNA"/>
</dbReference>
<keyword evidence="4" id="KW-0479">Metal-binding</keyword>
<comment type="catalytic activity">
    <reaction evidence="10">
        <text>2 reduced [2Fe-2S]-[ferredoxin] + NADP(+) + H(+) = 2 oxidized [2Fe-2S]-[ferredoxin] + NADPH</text>
        <dbReference type="Rhea" id="RHEA:20125"/>
        <dbReference type="Rhea" id="RHEA-COMP:10000"/>
        <dbReference type="Rhea" id="RHEA-COMP:10001"/>
        <dbReference type="ChEBI" id="CHEBI:15378"/>
        <dbReference type="ChEBI" id="CHEBI:33737"/>
        <dbReference type="ChEBI" id="CHEBI:33738"/>
        <dbReference type="ChEBI" id="CHEBI:57783"/>
        <dbReference type="ChEBI" id="CHEBI:58349"/>
        <dbReference type="EC" id="1.18.1.2"/>
    </reaction>
</comment>
<dbReference type="Gene3D" id="3.30.70.20">
    <property type="match status" value="1"/>
</dbReference>
<dbReference type="PANTHER" id="PTHR48467">
    <property type="entry name" value="GLUTAMATE SYNTHASE 1 [NADH], CHLOROPLASTIC-LIKE"/>
    <property type="match status" value="1"/>
</dbReference>
<dbReference type="PANTHER" id="PTHR48467:SF1">
    <property type="entry name" value="GLUTAMATE SYNTHASE 1 [NADH], CHLOROPLASTIC-LIKE"/>
    <property type="match status" value="1"/>
</dbReference>
<dbReference type="Proteomes" id="UP001596484">
    <property type="component" value="Unassembled WGS sequence"/>
</dbReference>
<reference evidence="13" key="1">
    <citation type="journal article" date="2019" name="Int. J. Syst. Evol. Microbiol.">
        <title>The Global Catalogue of Microorganisms (GCM) 10K type strain sequencing project: providing services to taxonomists for standard genome sequencing and annotation.</title>
        <authorList>
            <consortium name="The Broad Institute Genomics Platform"/>
            <consortium name="The Broad Institute Genome Sequencing Center for Infectious Disease"/>
            <person name="Wu L."/>
            <person name="Ma J."/>
        </authorList>
    </citation>
    <scope>NUCLEOTIDE SEQUENCE [LARGE SCALE GENOMIC DNA]</scope>
    <source>
        <strain evidence="13">ICMP 19430</strain>
    </source>
</reference>
<keyword evidence="7" id="KW-0560">Oxidoreductase</keyword>
<evidence type="ECO:0000259" key="11">
    <source>
        <dbReference type="PROSITE" id="PS51379"/>
    </source>
</evidence>
<comment type="cofactor">
    <cofactor evidence="1">
        <name>FAD</name>
        <dbReference type="ChEBI" id="CHEBI:57692"/>
    </cofactor>
</comment>
<feature type="domain" description="4Fe-4S ferredoxin-type" evidence="11">
    <location>
        <begin position="37"/>
        <end position="66"/>
    </location>
</feature>
<dbReference type="PROSITE" id="PS51379">
    <property type="entry name" value="4FE4S_FER_2"/>
    <property type="match status" value="2"/>
</dbReference>
<dbReference type="InterPro" id="IPR023753">
    <property type="entry name" value="FAD/NAD-binding_dom"/>
</dbReference>
<dbReference type="CDD" id="cd04410">
    <property type="entry name" value="DMSOR_beta-like"/>
    <property type="match status" value="1"/>
</dbReference>
<dbReference type="InterPro" id="IPR017900">
    <property type="entry name" value="4Fe4S_Fe_S_CS"/>
</dbReference>
<sequence>MAYVITQACCNDASCVATCPVNCIHPTPDEAQFKTTEMLYIEPDTCIDCGACVDACPVAAIFPQDQLSDADARYAEINANYYEKYPLQEGWQPLQATDAKRVDLGTLRVAIVGAGPAASYAAEQLLVHSDVEVEVFEKLPTPWGLIRAGVAPDHPGTKVITDAFEWTAAKDGFQFHLNVEVGKHVSHDELVANHHAVIYAVGASSDRTLDIPGEDLPGSHAATEFVAWYNGHPDYADLSFDLSGERAVIVGNGNVAIDVARVLTMDVAELAKTDIADHALEALRHSNIREVVLLGRRGPAQAAYSTPEFLALGNLANVDVVIDPAELELDAASTHLLESGEAEPSTAFKVQLAREFAERPGTPGNKRIVFRYLASPTAVLGTDHVEAVTVVHNELVAGADGSLSARPTEHSETLDASLVLRSIGYRGRPLEGVPFDERRGTIPNDHGRVLESVDGAPVNGVYVTGWIKRGPSGVIGTNKACAKETVRGLLEDFQSGSLSRPVGSRKELTKLIAQRQPARIDHRGWQAIDAAERARGAASGRPRVKITDIDEMLGASRIRRRLPLIKR</sequence>
<keyword evidence="5" id="KW-0274">FAD</keyword>
<dbReference type="Gene3D" id="3.50.50.60">
    <property type="entry name" value="FAD/NAD(P)-binding domain"/>
    <property type="match status" value="1"/>
</dbReference>
<keyword evidence="6" id="KW-0521">NADP</keyword>
<keyword evidence="9" id="KW-0411">Iron-sulfur</keyword>
<dbReference type="PRINTS" id="PR00419">
    <property type="entry name" value="ADXRDTASE"/>
</dbReference>
<dbReference type="RefSeq" id="WP_378401276.1">
    <property type="nucleotide sequence ID" value="NZ_JBHTCS010000002.1"/>
</dbReference>
<dbReference type="Gene3D" id="3.40.50.720">
    <property type="entry name" value="NAD(P)-binding Rossmann-like Domain"/>
    <property type="match status" value="1"/>
</dbReference>
<evidence type="ECO:0000256" key="9">
    <source>
        <dbReference type="ARBA" id="ARBA00023014"/>
    </source>
</evidence>
<dbReference type="Pfam" id="PF07992">
    <property type="entry name" value="Pyr_redox_2"/>
    <property type="match status" value="1"/>
</dbReference>
<comment type="caution">
    <text evidence="12">The sequence shown here is derived from an EMBL/GenBank/DDBJ whole genome shotgun (WGS) entry which is preliminary data.</text>
</comment>
<feature type="domain" description="4Fe-4S ferredoxin-type" evidence="11">
    <location>
        <begin position="1"/>
        <end position="29"/>
    </location>
</feature>
<protein>
    <recommendedName>
        <fullName evidence="2">ferredoxin--NADP(+) reductase</fullName>
        <ecNumber evidence="2">1.18.1.2</ecNumber>
    </recommendedName>
</protein>
<evidence type="ECO:0000256" key="7">
    <source>
        <dbReference type="ARBA" id="ARBA00023002"/>
    </source>
</evidence>
<dbReference type="EC" id="1.18.1.2" evidence="2"/>